<evidence type="ECO:0000313" key="3">
    <source>
        <dbReference type="Proteomes" id="UP000503222"/>
    </source>
</evidence>
<gene>
    <name evidence="2" type="ORF">G7077_11065</name>
</gene>
<reference evidence="2 3" key="1">
    <citation type="submission" date="2020-03" db="EMBL/GenBank/DDBJ databases">
        <title>Sphingomonas sp. nov., isolated from fish.</title>
        <authorList>
            <person name="Hyun D.-W."/>
            <person name="Bae J.-W."/>
        </authorList>
    </citation>
    <scope>NUCLEOTIDE SEQUENCE [LARGE SCALE GENOMIC DNA]</scope>
    <source>
        <strain evidence="2 3">HDW15B</strain>
    </source>
</reference>
<feature type="region of interest" description="Disordered" evidence="1">
    <location>
        <begin position="72"/>
        <end position="99"/>
    </location>
</feature>
<accession>A0A6G7YRK0</accession>
<evidence type="ECO:0008006" key="4">
    <source>
        <dbReference type="Google" id="ProtNLM"/>
    </source>
</evidence>
<protein>
    <recommendedName>
        <fullName evidence="4">Lipoprotein</fullName>
    </recommendedName>
</protein>
<organism evidence="2 3">
    <name type="scientific">Sphingomonas piscis</name>
    <dbReference type="NCBI Taxonomy" id="2714943"/>
    <lineage>
        <taxon>Bacteria</taxon>
        <taxon>Pseudomonadati</taxon>
        <taxon>Pseudomonadota</taxon>
        <taxon>Alphaproteobacteria</taxon>
        <taxon>Sphingomonadales</taxon>
        <taxon>Sphingomonadaceae</taxon>
        <taxon>Sphingomonas</taxon>
    </lineage>
</organism>
<sequence length="99" mass="10118">MTRAFPIAALLLLAACGKSNEDQLKEAANQSDPAAAAVLENSAENGADPQQALEQAGNAQLAGNDVAVDSTVQARPNLPGSPNRKDGTQPPDKVNVNGQ</sequence>
<evidence type="ECO:0000313" key="2">
    <source>
        <dbReference type="EMBL" id="QIK79362.1"/>
    </source>
</evidence>
<feature type="region of interest" description="Disordered" evidence="1">
    <location>
        <begin position="24"/>
        <end position="50"/>
    </location>
</feature>
<keyword evidence="3" id="KW-1185">Reference proteome</keyword>
<name>A0A6G7YRK0_9SPHN</name>
<dbReference type="EMBL" id="CP049869">
    <property type="protein sequence ID" value="QIK79362.1"/>
    <property type="molecule type" value="Genomic_DNA"/>
</dbReference>
<dbReference type="RefSeq" id="WP_166411750.1">
    <property type="nucleotide sequence ID" value="NZ_CP049869.1"/>
</dbReference>
<dbReference type="Proteomes" id="UP000503222">
    <property type="component" value="Chromosome"/>
</dbReference>
<dbReference type="KEGG" id="spii:G7077_11065"/>
<dbReference type="PROSITE" id="PS51257">
    <property type="entry name" value="PROKAR_LIPOPROTEIN"/>
    <property type="match status" value="1"/>
</dbReference>
<evidence type="ECO:0000256" key="1">
    <source>
        <dbReference type="SAM" id="MobiDB-lite"/>
    </source>
</evidence>
<proteinExistence type="predicted"/>
<dbReference type="AlphaFoldDB" id="A0A6G7YRK0"/>